<organism evidence="4 5">
    <name type="scientific">Eimeria maxima</name>
    <name type="common">Coccidian parasite</name>
    <dbReference type="NCBI Taxonomy" id="5804"/>
    <lineage>
        <taxon>Eukaryota</taxon>
        <taxon>Sar</taxon>
        <taxon>Alveolata</taxon>
        <taxon>Apicomplexa</taxon>
        <taxon>Conoidasida</taxon>
        <taxon>Coccidia</taxon>
        <taxon>Eucoccidiorida</taxon>
        <taxon>Eimeriorina</taxon>
        <taxon>Eimeriidae</taxon>
        <taxon>Eimeria</taxon>
    </lineage>
</organism>
<gene>
    <name evidence="4" type="ORF">EMWEY_00036310</name>
</gene>
<dbReference type="OMA" id="MQFEART"/>
<dbReference type="AlphaFoldDB" id="U6MA54"/>
<keyword evidence="3" id="KW-0812">Transmembrane</keyword>
<dbReference type="GeneID" id="25337617"/>
<proteinExistence type="predicted"/>
<keyword evidence="3" id="KW-0472">Membrane</keyword>
<evidence type="ECO:0000313" key="4">
    <source>
        <dbReference type="EMBL" id="CDJ60926.1"/>
    </source>
</evidence>
<dbReference type="EMBL" id="HG721958">
    <property type="protein sequence ID" value="CDJ60926.1"/>
    <property type="molecule type" value="Genomic_DNA"/>
</dbReference>
<dbReference type="RefSeq" id="XP_013337576.1">
    <property type="nucleotide sequence ID" value="XM_013482122.1"/>
</dbReference>
<evidence type="ECO:0008006" key="6">
    <source>
        <dbReference type="Google" id="ProtNLM"/>
    </source>
</evidence>
<feature type="region of interest" description="Disordered" evidence="2">
    <location>
        <begin position="207"/>
        <end position="242"/>
    </location>
</feature>
<evidence type="ECO:0000256" key="2">
    <source>
        <dbReference type="SAM" id="MobiDB-lite"/>
    </source>
</evidence>
<sequence length="242" mass="26736">MKLFKGFVSRAAAIGLFLGICTLQGGKDAAQAARLAATRAARAEAAAKLEKGKSPDELQKEKENLLQLKHDIKNLLKDSKEYKRQQIKKQQEEEVAGYTPEELEETDLWKKEYDKFMRAERHKDWWERLGIVGGIGGIVAGGLAEFGRAHGNAGGLAENPAAARLVRGAGTAALVGGATALLAWLMRRHNKKRQKLADARLTRMQFEARTGLKPSDQNVLGPDERDILNPPKKKSKKKEDDD</sequence>
<keyword evidence="1" id="KW-0175">Coiled coil</keyword>
<keyword evidence="5" id="KW-1185">Reference proteome</keyword>
<evidence type="ECO:0000256" key="3">
    <source>
        <dbReference type="SAM" id="Phobius"/>
    </source>
</evidence>
<evidence type="ECO:0000256" key="1">
    <source>
        <dbReference type="SAM" id="Coils"/>
    </source>
</evidence>
<dbReference type="Proteomes" id="UP000030763">
    <property type="component" value="Unassembled WGS sequence"/>
</dbReference>
<name>U6MA54_EIMMA</name>
<reference evidence="4" key="1">
    <citation type="submission" date="2013-10" db="EMBL/GenBank/DDBJ databases">
        <title>Genomic analysis of the causative agents of coccidiosis in chickens.</title>
        <authorList>
            <person name="Reid A.J."/>
            <person name="Blake D."/>
            <person name="Billington K."/>
            <person name="Browne H."/>
            <person name="Dunn M."/>
            <person name="Hung S."/>
            <person name="Kawahara F."/>
            <person name="Miranda-Saavedra D."/>
            <person name="Mourier T."/>
            <person name="Nagra H."/>
            <person name="Otto T.D."/>
            <person name="Rawlings N."/>
            <person name="Sanchez A."/>
            <person name="Sanders M."/>
            <person name="Subramaniam C."/>
            <person name="Tay Y."/>
            <person name="Dear P."/>
            <person name="Doerig C."/>
            <person name="Gruber A."/>
            <person name="Parkinson J."/>
            <person name="Shirley M."/>
            <person name="Wan K.L."/>
            <person name="Berriman M."/>
            <person name="Tomley F."/>
            <person name="Pain A."/>
        </authorList>
    </citation>
    <scope>NUCLEOTIDE SEQUENCE [LARGE SCALE GENOMIC DNA]</scope>
    <source>
        <strain evidence="4">Weybridge</strain>
    </source>
</reference>
<feature type="coiled-coil region" evidence="1">
    <location>
        <begin position="58"/>
        <end position="92"/>
    </location>
</feature>
<dbReference type="OrthoDB" id="346607at2759"/>
<protein>
    <recommendedName>
        <fullName evidence="6">Transmembrane protein</fullName>
    </recommendedName>
</protein>
<keyword evidence="3" id="KW-1133">Transmembrane helix</keyword>
<accession>U6MA54</accession>
<dbReference type="VEuPathDB" id="ToxoDB:EMWEY_00036310"/>
<reference evidence="4" key="2">
    <citation type="submission" date="2013-10" db="EMBL/GenBank/DDBJ databases">
        <authorList>
            <person name="Aslett M."/>
        </authorList>
    </citation>
    <scope>NUCLEOTIDE SEQUENCE [LARGE SCALE GENOMIC DNA]</scope>
    <source>
        <strain evidence="4">Weybridge</strain>
    </source>
</reference>
<feature type="transmembrane region" description="Helical" evidence="3">
    <location>
        <begin position="165"/>
        <end position="185"/>
    </location>
</feature>
<evidence type="ECO:0000313" key="5">
    <source>
        <dbReference type="Proteomes" id="UP000030763"/>
    </source>
</evidence>